<protein>
    <submittedName>
        <fullName evidence="1">Uncharacterized protein</fullName>
    </submittedName>
</protein>
<accession>A0A2P5BPV4</accession>
<gene>
    <name evidence="1" type="ORF">TorRG33x02_313230</name>
</gene>
<comment type="caution">
    <text evidence="1">The sequence shown here is derived from an EMBL/GenBank/DDBJ whole genome shotgun (WGS) entry which is preliminary data.</text>
</comment>
<dbReference type="Proteomes" id="UP000237000">
    <property type="component" value="Unassembled WGS sequence"/>
</dbReference>
<dbReference type="EMBL" id="JXTC01000482">
    <property type="protein sequence ID" value="PON50800.1"/>
    <property type="molecule type" value="Genomic_DNA"/>
</dbReference>
<dbReference type="InParanoid" id="A0A2P5BPV4"/>
<name>A0A2P5BPV4_TREOI</name>
<reference evidence="2" key="1">
    <citation type="submission" date="2016-06" db="EMBL/GenBank/DDBJ databases">
        <title>Parallel loss of symbiosis genes in relatives of nitrogen-fixing non-legume Parasponia.</title>
        <authorList>
            <person name="Van Velzen R."/>
            <person name="Holmer R."/>
            <person name="Bu F."/>
            <person name="Rutten L."/>
            <person name="Van Zeijl A."/>
            <person name="Liu W."/>
            <person name="Santuari L."/>
            <person name="Cao Q."/>
            <person name="Sharma T."/>
            <person name="Shen D."/>
            <person name="Roswanjaya Y."/>
            <person name="Wardhani T."/>
            <person name="Kalhor M.S."/>
            <person name="Jansen J."/>
            <person name="Van den Hoogen J."/>
            <person name="Gungor B."/>
            <person name="Hartog M."/>
            <person name="Hontelez J."/>
            <person name="Verver J."/>
            <person name="Yang W.-C."/>
            <person name="Schijlen E."/>
            <person name="Repin R."/>
            <person name="Schilthuizen M."/>
            <person name="Schranz E."/>
            <person name="Heidstra R."/>
            <person name="Miyata K."/>
            <person name="Fedorova E."/>
            <person name="Kohlen W."/>
            <person name="Bisseling T."/>
            <person name="Smit S."/>
            <person name="Geurts R."/>
        </authorList>
    </citation>
    <scope>NUCLEOTIDE SEQUENCE [LARGE SCALE GENOMIC DNA]</scope>
    <source>
        <strain evidence="2">cv. RG33-2</strain>
    </source>
</reference>
<organism evidence="1 2">
    <name type="scientific">Trema orientale</name>
    <name type="common">Charcoal tree</name>
    <name type="synonym">Celtis orientalis</name>
    <dbReference type="NCBI Taxonomy" id="63057"/>
    <lineage>
        <taxon>Eukaryota</taxon>
        <taxon>Viridiplantae</taxon>
        <taxon>Streptophyta</taxon>
        <taxon>Embryophyta</taxon>
        <taxon>Tracheophyta</taxon>
        <taxon>Spermatophyta</taxon>
        <taxon>Magnoliopsida</taxon>
        <taxon>eudicotyledons</taxon>
        <taxon>Gunneridae</taxon>
        <taxon>Pentapetalae</taxon>
        <taxon>rosids</taxon>
        <taxon>fabids</taxon>
        <taxon>Rosales</taxon>
        <taxon>Cannabaceae</taxon>
        <taxon>Trema</taxon>
    </lineage>
</organism>
<evidence type="ECO:0000313" key="1">
    <source>
        <dbReference type="EMBL" id="PON50800.1"/>
    </source>
</evidence>
<keyword evidence="2" id="KW-1185">Reference proteome</keyword>
<dbReference type="AlphaFoldDB" id="A0A2P5BPV4"/>
<proteinExistence type="predicted"/>
<evidence type="ECO:0000313" key="2">
    <source>
        <dbReference type="Proteomes" id="UP000237000"/>
    </source>
</evidence>
<sequence length="102" mass="11450">MINNVDEPIISPTDRSLTISVSSSSAASLQFLKLGCTSGCCFKFLIWKFDVLRWLAEQERVPSRGEDNEAKSRPPHRVASLLAFLERPMRLLEKVISKSVVT</sequence>